<name>A0A165QVE6_9APHY</name>
<sequence>MLLISCAAPKRTGYVTRFRVATKGVDPRALVGQSPGASTSRAVRSTTPPLHMQLVEDRGRECRSSSGKAVPQRQCHPSHRHNCPSGEPTSRKAHCSGQGTQLVPSRTAQSSPSRATGGVHPHTSKSLHTRVAEHAGLTTGHQPRRIAPLDIYLGVGKSSSSSHALISADFITRRGGRKLGRCKHTNSRADALQTDRRAAPCPRFRRTVIVGWLTTRTGCGLGGGGFAERRLPADHGKGSCQP</sequence>
<proteinExistence type="predicted"/>
<evidence type="ECO:0000313" key="3">
    <source>
        <dbReference type="Proteomes" id="UP000076727"/>
    </source>
</evidence>
<dbReference type="AlphaFoldDB" id="A0A165QVE6"/>
<feature type="region of interest" description="Disordered" evidence="1">
    <location>
        <begin position="57"/>
        <end position="126"/>
    </location>
</feature>
<dbReference type="EMBL" id="KV429054">
    <property type="protein sequence ID" value="KZT69982.1"/>
    <property type="molecule type" value="Genomic_DNA"/>
</dbReference>
<feature type="compositionally biased region" description="Polar residues" evidence="1">
    <location>
        <begin position="35"/>
        <end position="48"/>
    </location>
</feature>
<organism evidence="2 3">
    <name type="scientific">Daedalea quercina L-15889</name>
    <dbReference type="NCBI Taxonomy" id="1314783"/>
    <lineage>
        <taxon>Eukaryota</taxon>
        <taxon>Fungi</taxon>
        <taxon>Dikarya</taxon>
        <taxon>Basidiomycota</taxon>
        <taxon>Agaricomycotina</taxon>
        <taxon>Agaricomycetes</taxon>
        <taxon>Polyporales</taxon>
        <taxon>Fomitopsis</taxon>
    </lineage>
</organism>
<feature type="region of interest" description="Disordered" evidence="1">
    <location>
        <begin position="30"/>
        <end position="49"/>
    </location>
</feature>
<keyword evidence="3" id="KW-1185">Reference proteome</keyword>
<protein>
    <submittedName>
        <fullName evidence="2">Uncharacterized protein</fullName>
    </submittedName>
</protein>
<evidence type="ECO:0000313" key="2">
    <source>
        <dbReference type="EMBL" id="KZT69982.1"/>
    </source>
</evidence>
<reference evidence="2 3" key="1">
    <citation type="journal article" date="2016" name="Mol. Biol. Evol.">
        <title>Comparative Genomics of Early-Diverging Mushroom-Forming Fungi Provides Insights into the Origins of Lignocellulose Decay Capabilities.</title>
        <authorList>
            <person name="Nagy L.G."/>
            <person name="Riley R."/>
            <person name="Tritt A."/>
            <person name="Adam C."/>
            <person name="Daum C."/>
            <person name="Floudas D."/>
            <person name="Sun H."/>
            <person name="Yadav J.S."/>
            <person name="Pangilinan J."/>
            <person name="Larsson K.H."/>
            <person name="Matsuura K."/>
            <person name="Barry K."/>
            <person name="Labutti K."/>
            <person name="Kuo R."/>
            <person name="Ohm R.A."/>
            <person name="Bhattacharya S.S."/>
            <person name="Shirouzu T."/>
            <person name="Yoshinaga Y."/>
            <person name="Martin F.M."/>
            <person name="Grigoriev I.V."/>
            <person name="Hibbett D.S."/>
        </authorList>
    </citation>
    <scope>NUCLEOTIDE SEQUENCE [LARGE SCALE GENOMIC DNA]</scope>
    <source>
        <strain evidence="2 3">L-15889</strain>
    </source>
</reference>
<accession>A0A165QVE6</accession>
<dbReference type="Proteomes" id="UP000076727">
    <property type="component" value="Unassembled WGS sequence"/>
</dbReference>
<gene>
    <name evidence="2" type="ORF">DAEQUDRAFT_234385</name>
</gene>
<evidence type="ECO:0000256" key="1">
    <source>
        <dbReference type="SAM" id="MobiDB-lite"/>
    </source>
</evidence>
<feature type="compositionally biased region" description="Polar residues" evidence="1">
    <location>
        <begin position="97"/>
        <end position="114"/>
    </location>
</feature>